<protein>
    <recommendedName>
        <fullName evidence="4">Lethal protein 754</fullName>
    </recommendedName>
</protein>
<keyword evidence="9" id="KW-1185">Reference proteome</keyword>
<dbReference type="EMBL" id="UXUI01007662">
    <property type="protein sequence ID" value="VDD88567.1"/>
    <property type="molecule type" value="Genomic_DNA"/>
</dbReference>
<dbReference type="Gene3D" id="3.40.50.300">
    <property type="entry name" value="P-loop containing nucleotide triphosphate hydrolases"/>
    <property type="match status" value="1"/>
</dbReference>
<keyword evidence="1 5" id="KW-0808">Transferase</keyword>
<reference evidence="8 9" key="2">
    <citation type="submission" date="2018-10" db="EMBL/GenBank/DDBJ databases">
        <authorList>
            <consortium name="Pathogen Informatics"/>
        </authorList>
    </citation>
    <scope>NUCLEOTIDE SEQUENCE [LARGE SCALE GENOMIC DNA]</scope>
</reference>
<gene>
    <name evidence="8" type="ORF">EVEC_LOCUS3710</name>
</gene>
<evidence type="ECO:0000256" key="1">
    <source>
        <dbReference type="ARBA" id="ARBA00022679"/>
    </source>
</evidence>
<reference evidence="10" key="1">
    <citation type="submission" date="2017-02" db="UniProtKB">
        <authorList>
            <consortium name="WormBaseParasite"/>
        </authorList>
    </citation>
    <scope>IDENTIFICATION</scope>
</reference>
<dbReference type="CDD" id="cd01428">
    <property type="entry name" value="ADK"/>
    <property type="match status" value="1"/>
</dbReference>
<dbReference type="InterPro" id="IPR027417">
    <property type="entry name" value="P-loop_NTPase"/>
</dbReference>
<evidence type="ECO:0000256" key="6">
    <source>
        <dbReference type="SAM" id="MobiDB-lite"/>
    </source>
</evidence>
<dbReference type="OrthoDB" id="439792at2759"/>
<sequence>MERKRSEMPPVPQKNEHASEEVEEPKKLSVREEVFRKLASISRPKKGVEIPVRKGMERGIRAIILGPPGSGKGTVANVASQEFCACHLSTGDLLRAEVAEQTELGKKIKATLDAGKLVSDDVVCEMIEKNLEKPECKKGFLLDGFPRTTAQAQKLDKILEDRETPLDTAVELAVKDDVLVERITGRLYHSESGRVYHSKFNPPKIPMKDDITGEPLEHRKDDTEEVLRQRLATFPLVTYYTRRGLHQRVDANVPPEKVLERVKSIFSRFCW</sequence>
<dbReference type="AlphaFoldDB" id="A0A0N4V1Z8"/>
<dbReference type="PRINTS" id="PR00094">
    <property type="entry name" value="ADENYLTKNASE"/>
</dbReference>
<dbReference type="SUPFAM" id="SSF52540">
    <property type="entry name" value="P-loop containing nucleoside triphosphate hydrolases"/>
    <property type="match status" value="1"/>
</dbReference>
<keyword evidence="3 5" id="KW-0418">Kinase</keyword>
<dbReference type="FunFam" id="3.40.50.300:FF:000106">
    <property type="entry name" value="Adenylate kinase mitochondrial"/>
    <property type="match status" value="1"/>
</dbReference>
<dbReference type="PANTHER" id="PTHR23359">
    <property type="entry name" value="NUCLEOTIDE KINASE"/>
    <property type="match status" value="1"/>
</dbReference>
<dbReference type="InterPro" id="IPR000850">
    <property type="entry name" value="Adenylat/UMP-CMP_kin"/>
</dbReference>
<dbReference type="PROSITE" id="PS00113">
    <property type="entry name" value="ADENYLATE_KINASE"/>
    <property type="match status" value="1"/>
</dbReference>
<feature type="domain" description="Adenylate kinase active site lid" evidence="7">
    <location>
        <begin position="186"/>
        <end position="221"/>
    </location>
</feature>
<evidence type="ECO:0000256" key="4">
    <source>
        <dbReference type="ARBA" id="ARBA00078453"/>
    </source>
</evidence>
<dbReference type="GO" id="GO:0005524">
    <property type="term" value="F:ATP binding"/>
    <property type="evidence" value="ECO:0007669"/>
    <property type="project" value="InterPro"/>
</dbReference>
<accession>A0A0N4V1Z8</accession>
<keyword evidence="2" id="KW-0547">Nucleotide-binding</keyword>
<organism evidence="10">
    <name type="scientific">Enterobius vermicularis</name>
    <name type="common">Human pinworm</name>
    <dbReference type="NCBI Taxonomy" id="51028"/>
    <lineage>
        <taxon>Eukaryota</taxon>
        <taxon>Metazoa</taxon>
        <taxon>Ecdysozoa</taxon>
        <taxon>Nematoda</taxon>
        <taxon>Chromadorea</taxon>
        <taxon>Rhabditida</taxon>
        <taxon>Spirurina</taxon>
        <taxon>Oxyuridomorpha</taxon>
        <taxon>Oxyuroidea</taxon>
        <taxon>Oxyuridae</taxon>
        <taxon>Enterobius</taxon>
    </lineage>
</organism>
<dbReference type="InterPro" id="IPR033690">
    <property type="entry name" value="Adenylat_kinase_CS"/>
</dbReference>
<dbReference type="GO" id="GO:0004017">
    <property type="term" value="F:AMP kinase activity"/>
    <property type="evidence" value="ECO:0007669"/>
    <property type="project" value="InterPro"/>
</dbReference>
<evidence type="ECO:0000259" key="7">
    <source>
        <dbReference type="Pfam" id="PF05191"/>
    </source>
</evidence>
<dbReference type="NCBIfam" id="NF001381">
    <property type="entry name" value="PRK00279.1-3"/>
    <property type="match status" value="1"/>
</dbReference>
<evidence type="ECO:0000313" key="10">
    <source>
        <dbReference type="WBParaSite" id="EVEC_0000400201-mRNA-1"/>
    </source>
</evidence>
<feature type="compositionally biased region" description="Basic and acidic residues" evidence="6">
    <location>
        <begin position="14"/>
        <end position="27"/>
    </location>
</feature>
<dbReference type="InterPro" id="IPR006259">
    <property type="entry name" value="Adenyl_kin_sub"/>
</dbReference>
<dbReference type="WBParaSite" id="EVEC_0000400201-mRNA-1">
    <property type="protein sequence ID" value="EVEC_0000400201-mRNA-1"/>
    <property type="gene ID" value="EVEC_0000400201"/>
</dbReference>
<evidence type="ECO:0000256" key="3">
    <source>
        <dbReference type="ARBA" id="ARBA00022777"/>
    </source>
</evidence>
<dbReference type="HAMAP" id="MF_00235">
    <property type="entry name" value="Adenylate_kinase_Adk"/>
    <property type="match status" value="1"/>
</dbReference>
<evidence type="ECO:0000313" key="8">
    <source>
        <dbReference type="EMBL" id="VDD88567.1"/>
    </source>
</evidence>
<feature type="region of interest" description="Disordered" evidence="6">
    <location>
        <begin position="1"/>
        <end position="27"/>
    </location>
</feature>
<name>A0A0N4V1Z8_ENTVE</name>
<dbReference type="Pfam" id="PF05191">
    <property type="entry name" value="ADK_lid"/>
    <property type="match status" value="1"/>
</dbReference>
<dbReference type="InterPro" id="IPR007862">
    <property type="entry name" value="Adenylate_kinase_lid-dom"/>
</dbReference>
<dbReference type="Pfam" id="PF00406">
    <property type="entry name" value="ADK"/>
    <property type="match status" value="1"/>
</dbReference>
<dbReference type="STRING" id="51028.A0A0N4V1Z8"/>
<dbReference type="Proteomes" id="UP000274131">
    <property type="component" value="Unassembled WGS sequence"/>
</dbReference>
<comment type="similarity">
    <text evidence="5">Belongs to the adenylate kinase family.</text>
</comment>
<proteinExistence type="inferred from homology"/>
<dbReference type="NCBIfam" id="TIGR01351">
    <property type="entry name" value="adk"/>
    <property type="match status" value="1"/>
</dbReference>
<evidence type="ECO:0000256" key="5">
    <source>
        <dbReference type="RuleBase" id="RU003330"/>
    </source>
</evidence>
<evidence type="ECO:0000313" key="9">
    <source>
        <dbReference type="Proteomes" id="UP000274131"/>
    </source>
</evidence>
<evidence type="ECO:0000256" key="2">
    <source>
        <dbReference type="ARBA" id="ARBA00022741"/>
    </source>
</evidence>